<dbReference type="EMBL" id="HBUE01310737">
    <property type="protein sequence ID" value="CAG6583167.1"/>
    <property type="molecule type" value="Transcribed_RNA"/>
</dbReference>
<dbReference type="AlphaFoldDB" id="A0A8D8HB61"/>
<dbReference type="EMBL" id="HBUE01310736">
    <property type="protein sequence ID" value="CAG6583165.1"/>
    <property type="molecule type" value="Transcribed_RNA"/>
</dbReference>
<accession>A0A8D8HB61</accession>
<name>A0A8D8HB61_CULPI</name>
<sequence length="103" mass="12386">MDLIFLIHLNRRSNHFLLLHDFRGCRLSWRIDGGFIALHRGSLRRRSPWRPRLVLQELSRKKARLQQPVCHVFFSFCFVLLFHCSNRISARPVIWLLSNSFEQ</sequence>
<dbReference type="EMBL" id="HBUE01204483">
    <property type="protein sequence ID" value="CAG6531309.1"/>
    <property type="molecule type" value="Transcribed_RNA"/>
</dbReference>
<evidence type="ECO:0000313" key="1">
    <source>
        <dbReference type="EMBL" id="CAG6531311.1"/>
    </source>
</evidence>
<dbReference type="EMBL" id="HBUE01204484">
    <property type="protein sequence ID" value="CAG6531311.1"/>
    <property type="molecule type" value="Transcribed_RNA"/>
</dbReference>
<reference evidence="1" key="1">
    <citation type="submission" date="2021-05" db="EMBL/GenBank/DDBJ databases">
        <authorList>
            <person name="Alioto T."/>
            <person name="Alioto T."/>
            <person name="Gomez Garrido J."/>
        </authorList>
    </citation>
    <scope>NUCLEOTIDE SEQUENCE</scope>
</reference>
<protein>
    <submittedName>
        <fullName evidence="1">(northern house mosquito) hypothetical protein</fullName>
    </submittedName>
</protein>
<proteinExistence type="predicted"/>
<organism evidence="1">
    <name type="scientific">Culex pipiens</name>
    <name type="common">House mosquito</name>
    <dbReference type="NCBI Taxonomy" id="7175"/>
    <lineage>
        <taxon>Eukaryota</taxon>
        <taxon>Metazoa</taxon>
        <taxon>Ecdysozoa</taxon>
        <taxon>Arthropoda</taxon>
        <taxon>Hexapoda</taxon>
        <taxon>Insecta</taxon>
        <taxon>Pterygota</taxon>
        <taxon>Neoptera</taxon>
        <taxon>Endopterygota</taxon>
        <taxon>Diptera</taxon>
        <taxon>Nematocera</taxon>
        <taxon>Culicoidea</taxon>
        <taxon>Culicidae</taxon>
        <taxon>Culicinae</taxon>
        <taxon>Culicini</taxon>
        <taxon>Culex</taxon>
        <taxon>Culex</taxon>
    </lineage>
</organism>